<comment type="caution">
    <text evidence="2">The sequence shown here is derived from an EMBL/GenBank/DDBJ whole genome shotgun (WGS) entry which is preliminary data.</text>
</comment>
<accession>A0A3N6MSI1</accession>
<proteinExistence type="predicted"/>
<feature type="transmembrane region" description="Helical" evidence="1">
    <location>
        <begin position="6"/>
        <end position="24"/>
    </location>
</feature>
<evidence type="ECO:0000313" key="2">
    <source>
        <dbReference type="EMBL" id="RQH06639.1"/>
    </source>
</evidence>
<name>A0A3N6MSI1_9BURK</name>
<dbReference type="Proteomes" id="UP000272778">
    <property type="component" value="Unassembled WGS sequence"/>
</dbReference>
<evidence type="ECO:0000256" key="1">
    <source>
        <dbReference type="SAM" id="Phobius"/>
    </source>
</evidence>
<sequence>MDMPWNELMVFAAGAAGSLLRVVVMPPASRLLLAAHVGLGALMAIFVAPAIVEEWFTGHGPGIQRGIAFVVGVLGPLAGEIVLRVVERRGDDVAERLLDRFGGKDDRR</sequence>
<organism evidence="2 3">
    <name type="scientific">Paraburkholderia dinghuensis</name>
    <dbReference type="NCBI Taxonomy" id="2305225"/>
    <lineage>
        <taxon>Bacteria</taxon>
        <taxon>Pseudomonadati</taxon>
        <taxon>Pseudomonadota</taxon>
        <taxon>Betaproteobacteria</taxon>
        <taxon>Burkholderiales</taxon>
        <taxon>Burkholderiaceae</taxon>
        <taxon>Paraburkholderia</taxon>
    </lineage>
</organism>
<feature type="transmembrane region" description="Helical" evidence="1">
    <location>
        <begin position="31"/>
        <end position="51"/>
    </location>
</feature>
<keyword evidence="3" id="KW-1185">Reference proteome</keyword>
<reference evidence="2 3" key="1">
    <citation type="submission" date="2018-11" db="EMBL/GenBank/DDBJ databases">
        <title>Paraburkholderia sp. DHOA04, isolated from soil.</title>
        <authorList>
            <person name="Gao Z.-H."/>
            <person name="Qiu L.-H."/>
            <person name="Fu J.-C."/>
        </authorList>
    </citation>
    <scope>NUCLEOTIDE SEQUENCE [LARGE SCALE GENOMIC DNA]</scope>
    <source>
        <strain evidence="2 3">DHOA04</strain>
    </source>
</reference>
<feature type="transmembrane region" description="Helical" evidence="1">
    <location>
        <begin position="63"/>
        <end position="86"/>
    </location>
</feature>
<keyword evidence="1" id="KW-0812">Transmembrane</keyword>
<evidence type="ECO:0000313" key="3">
    <source>
        <dbReference type="Proteomes" id="UP000272778"/>
    </source>
</evidence>
<keyword evidence="1" id="KW-0472">Membrane</keyword>
<dbReference type="EMBL" id="RQIS01000007">
    <property type="protein sequence ID" value="RQH06639.1"/>
    <property type="molecule type" value="Genomic_DNA"/>
</dbReference>
<protein>
    <submittedName>
        <fullName evidence="2">Uncharacterized protein</fullName>
    </submittedName>
</protein>
<keyword evidence="1" id="KW-1133">Transmembrane helix</keyword>
<gene>
    <name evidence="2" type="ORF">D1Y85_12260</name>
</gene>
<dbReference type="AlphaFoldDB" id="A0A3N6MSI1"/>